<accession>A0A2X0LYS8</accession>
<organism evidence="1 2">
    <name type="scientific">Microbotryum silenes-dioicae</name>
    <dbReference type="NCBI Taxonomy" id="796604"/>
    <lineage>
        <taxon>Eukaryota</taxon>
        <taxon>Fungi</taxon>
        <taxon>Dikarya</taxon>
        <taxon>Basidiomycota</taxon>
        <taxon>Pucciniomycotina</taxon>
        <taxon>Microbotryomycetes</taxon>
        <taxon>Microbotryales</taxon>
        <taxon>Microbotryaceae</taxon>
        <taxon>Microbotryum</taxon>
    </lineage>
</organism>
<reference evidence="1 2" key="1">
    <citation type="submission" date="2016-11" db="EMBL/GenBank/DDBJ databases">
        <authorList>
            <person name="Jaros S."/>
            <person name="Januszkiewicz K."/>
            <person name="Wedrychowicz H."/>
        </authorList>
    </citation>
    <scope>NUCLEOTIDE SEQUENCE [LARGE SCALE GENOMIC DNA]</scope>
</reference>
<gene>
    <name evidence="1" type="primary">BQ5605_C002g01433</name>
    <name evidence="1" type="ORF">BQ5605_C002G01433</name>
</gene>
<evidence type="ECO:0000313" key="2">
    <source>
        <dbReference type="Proteomes" id="UP000249464"/>
    </source>
</evidence>
<protein>
    <submittedName>
        <fullName evidence="1">BQ5605_C002g01433 protein</fullName>
    </submittedName>
</protein>
<name>A0A2X0LYS8_9BASI</name>
<dbReference type="Proteomes" id="UP000249464">
    <property type="component" value="Unassembled WGS sequence"/>
</dbReference>
<proteinExistence type="predicted"/>
<evidence type="ECO:0000313" key="1">
    <source>
        <dbReference type="EMBL" id="SGY33006.1"/>
    </source>
</evidence>
<keyword evidence="2" id="KW-1185">Reference proteome</keyword>
<sequence>MSRRSLLPERSHAAAAELFLQRRVWVGGSGAWRAPRPRGTTAWWTPTASFLFSIRHVSKYGGIHNILPGGQYLTFFVVPLKMPRDQEKIRDRKSRRNSGLRIGTAGVLEARFRASSQFDVANSTWGCCPHPSPQRPKLGLYRR</sequence>
<dbReference type="AlphaFoldDB" id="A0A2X0LYS8"/>
<dbReference type="EMBL" id="FQNC01000041">
    <property type="protein sequence ID" value="SGY33006.1"/>
    <property type="molecule type" value="Genomic_DNA"/>
</dbReference>